<keyword evidence="2" id="KW-1185">Reference proteome</keyword>
<dbReference type="EMBL" id="CM017657">
    <property type="protein sequence ID" value="TYI65078.1"/>
    <property type="molecule type" value="Genomic_DNA"/>
</dbReference>
<dbReference type="AlphaFoldDB" id="A0A5D2TLF2"/>
<accession>A0A5D2TLF2</accession>
<name>A0A5D2TLF2_GOSMU</name>
<protein>
    <submittedName>
        <fullName evidence="1">Uncharacterized protein</fullName>
    </submittedName>
</protein>
<organism evidence="1 2">
    <name type="scientific">Gossypium mustelinum</name>
    <name type="common">Cotton</name>
    <name type="synonym">Gossypium caicoense</name>
    <dbReference type="NCBI Taxonomy" id="34275"/>
    <lineage>
        <taxon>Eukaryota</taxon>
        <taxon>Viridiplantae</taxon>
        <taxon>Streptophyta</taxon>
        <taxon>Embryophyta</taxon>
        <taxon>Tracheophyta</taxon>
        <taxon>Spermatophyta</taxon>
        <taxon>Magnoliopsida</taxon>
        <taxon>eudicotyledons</taxon>
        <taxon>Gunneridae</taxon>
        <taxon>Pentapetalae</taxon>
        <taxon>rosids</taxon>
        <taxon>malvids</taxon>
        <taxon>Malvales</taxon>
        <taxon>Malvaceae</taxon>
        <taxon>Malvoideae</taxon>
        <taxon>Gossypium</taxon>
    </lineage>
</organism>
<reference evidence="1 2" key="1">
    <citation type="submission" date="2019-07" db="EMBL/GenBank/DDBJ databases">
        <title>WGS assembly of Gossypium mustelinum.</title>
        <authorList>
            <person name="Chen Z.J."/>
            <person name="Sreedasyam A."/>
            <person name="Ando A."/>
            <person name="Song Q."/>
            <person name="De L."/>
            <person name="Hulse-Kemp A."/>
            <person name="Ding M."/>
            <person name="Ye W."/>
            <person name="Kirkbride R."/>
            <person name="Jenkins J."/>
            <person name="Plott C."/>
            <person name="Lovell J."/>
            <person name="Lin Y.-M."/>
            <person name="Vaughn R."/>
            <person name="Liu B."/>
            <person name="Li W."/>
            <person name="Simpson S."/>
            <person name="Scheffler B."/>
            <person name="Saski C."/>
            <person name="Grover C."/>
            <person name="Hu G."/>
            <person name="Conover J."/>
            <person name="Carlson J."/>
            <person name="Shu S."/>
            <person name="Boston L."/>
            <person name="Williams M."/>
            <person name="Peterson D."/>
            <person name="Mcgee K."/>
            <person name="Jones D."/>
            <person name="Wendel J."/>
            <person name="Stelly D."/>
            <person name="Grimwood J."/>
            <person name="Schmutz J."/>
        </authorList>
    </citation>
    <scope>NUCLEOTIDE SEQUENCE [LARGE SCALE GENOMIC DNA]</scope>
    <source>
        <strain evidence="1">1408120.09</strain>
    </source>
</reference>
<evidence type="ECO:0000313" key="1">
    <source>
        <dbReference type="EMBL" id="TYI65078.1"/>
    </source>
</evidence>
<sequence length="55" mass="6751">MRKYITYMFNRQLNRFSYPKSKRLVTILNEIPLKRMRYDVVAKGYCCIICFHAEQ</sequence>
<proteinExistence type="predicted"/>
<gene>
    <name evidence="1" type="ORF">E1A91_D09G132800v1</name>
</gene>
<dbReference type="Proteomes" id="UP000323597">
    <property type="component" value="Chromosome D09"/>
</dbReference>
<evidence type="ECO:0000313" key="2">
    <source>
        <dbReference type="Proteomes" id="UP000323597"/>
    </source>
</evidence>